<name>A0A9W6RKI7_9ACTN</name>
<sequence>MVRLITHRIIRKIAFNPKLTVSWIELVQVVQRRDNSIPLVAGKRTAARIFLTSDGDGTGEDAYQQPVHDVSDTVTVSSSAGKKDLPFKGATAFPAGQHDRDDKTHGVLLELPLDLLTGTVKFSVTCAAAGGTGDDWTTNFDTTFTFTPTRRIPVRPVLMTQPGITTPDFAQFKKIAARAIDFLPLAPGAFDFLAPIVLTMPPFRTDDDWWQHLVYLESFARIPLERAVTAAIVHPAMPIKTSGIGVSLPRGMFIVDVSSGLDDSAGTFAHEFCHAVGVLHAPPPNCGAGWPFDYRILPKTDQPCLDIATMTLFPSGSDDLMGYCGAVPTRRTSTATYLRFLEGVR</sequence>
<evidence type="ECO:0000313" key="2">
    <source>
        <dbReference type="Proteomes" id="UP001165135"/>
    </source>
</evidence>
<accession>A0A9W6RKI7</accession>
<proteinExistence type="predicted"/>
<organism evidence="1 2">
    <name type="scientific">Actinoallomurus iriomotensis</name>
    <dbReference type="NCBI Taxonomy" id="478107"/>
    <lineage>
        <taxon>Bacteria</taxon>
        <taxon>Bacillati</taxon>
        <taxon>Actinomycetota</taxon>
        <taxon>Actinomycetes</taxon>
        <taxon>Streptosporangiales</taxon>
        <taxon>Thermomonosporaceae</taxon>
        <taxon>Actinoallomurus</taxon>
    </lineage>
</organism>
<dbReference type="EMBL" id="BSTJ01000007">
    <property type="protein sequence ID" value="GLY77368.1"/>
    <property type="molecule type" value="Genomic_DNA"/>
</dbReference>
<gene>
    <name evidence="1" type="ORF">Airi01_056350</name>
</gene>
<dbReference type="AlphaFoldDB" id="A0A9W6RKI7"/>
<reference evidence="1" key="1">
    <citation type="submission" date="2023-03" db="EMBL/GenBank/DDBJ databases">
        <title>Actinoallomurus iriomotensis NBRC 103681.</title>
        <authorList>
            <person name="Ichikawa N."/>
            <person name="Sato H."/>
            <person name="Tonouchi N."/>
        </authorList>
    </citation>
    <scope>NUCLEOTIDE SEQUENCE</scope>
    <source>
        <strain evidence="1">NBRC 103681</strain>
    </source>
</reference>
<dbReference type="Proteomes" id="UP001165135">
    <property type="component" value="Unassembled WGS sequence"/>
</dbReference>
<evidence type="ECO:0000313" key="1">
    <source>
        <dbReference type="EMBL" id="GLY77368.1"/>
    </source>
</evidence>
<comment type="caution">
    <text evidence="1">The sequence shown here is derived from an EMBL/GenBank/DDBJ whole genome shotgun (WGS) entry which is preliminary data.</text>
</comment>
<protein>
    <submittedName>
        <fullName evidence="1">Uncharacterized protein</fullName>
    </submittedName>
</protein>